<dbReference type="RefSeq" id="WP_131834159.1">
    <property type="nucleotide sequence ID" value="NZ_SMFY01000001.1"/>
</dbReference>
<dbReference type="AlphaFoldDB" id="A0A4R1ICE2"/>
<evidence type="ECO:0000256" key="1">
    <source>
        <dbReference type="ARBA" id="ARBA00022692"/>
    </source>
</evidence>
<dbReference type="OrthoDB" id="7200137at2"/>
<dbReference type="Pfam" id="PF07690">
    <property type="entry name" value="MFS_1"/>
    <property type="match status" value="1"/>
</dbReference>
<keyword evidence="6" id="KW-1185">Reference proteome</keyword>
<reference evidence="5 6" key="1">
    <citation type="submission" date="2019-03" db="EMBL/GenBank/DDBJ databases">
        <title>Genomic Encyclopedia of Type Strains, Phase IV (KMG-IV): sequencing the most valuable type-strain genomes for metagenomic binning, comparative biology and taxonomic classification.</title>
        <authorList>
            <person name="Goeker M."/>
        </authorList>
    </citation>
    <scope>NUCLEOTIDE SEQUENCE [LARGE SCALE GENOMIC DNA]</scope>
    <source>
        <strain evidence="5 6">DSM 101</strain>
    </source>
</reference>
<evidence type="ECO:0000313" key="5">
    <source>
        <dbReference type="EMBL" id="TCK30889.1"/>
    </source>
</evidence>
<feature type="transmembrane region" description="Helical" evidence="4">
    <location>
        <begin position="231"/>
        <end position="254"/>
    </location>
</feature>
<evidence type="ECO:0000313" key="6">
    <source>
        <dbReference type="Proteomes" id="UP000295030"/>
    </source>
</evidence>
<evidence type="ECO:0000256" key="4">
    <source>
        <dbReference type="SAM" id="Phobius"/>
    </source>
</evidence>
<accession>A0A4R1ICE2</accession>
<feature type="transmembrane region" description="Helical" evidence="4">
    <location>
        <begin position="111"/>
        <end position="137"/>
    </location>
</feature>
<dbReference type="Proteomes" id="UP000295030">
    <property type="component" value="Unassembled WGS sequence"/>
</dbReference>
<feature type="transmembrane region" description="Helical" evidence="4">
    <location>
        <begin position="149"/>
        <end position="167"/>
    </location>
</feature>
<feature type="transmembrane region" description="Helical" evidence="4">
    <location>
        <begin position="296"/>
        <end position="312"/>
    </location>
</feature>
<dbReference type="Gene3D" id="1.20.1250.20">
    <property type="entry name" value="MFS general substrate transporter like domains"/>
    <property type="match status" value="1"/>
</dbReference>
<feature type="transmembrane region" description="Helical" evidence="4">
    <location>
        <begin position="59"/>
        <end position="81"/>
    </location>
</feature>
<evidence type="ECO:0000256" key="2">
    <source>
        <dbReference type="ARBA" id="ARBA00022989"/>
    </source>
</evidence>
<dbReference type="InterPro" id="IPR050327">
    <property type="entry name" value="Proton-linked_MCT"/>
</dbReference>
<dbReference type="SUPFAM" id="SSF103473">
    <property type="entry name" value="MFS general substrate transporter"/>
    <property type="match status" value="1"/>
</dbReference>
<dbReference type="InterPro" id="IPR036259">
    <property type="entry name" value="MFS_trans_sf"/>
</dbReference>
<protein>
    <submittedName>
        <fullName evidence="5">Putative MFS family arabinose efflux permease</fullName>
    </submittedName>
</protein>
<sequence>MSDGVLASGDDAHRPPGGRSLFVTGLGIGQICSWGSLYYSFPLIAEAMGHELGWSKTALYGAATLGLAFAGLAAYPIGAAIDRGHGRWIMTAGSVLAGLMLVLWSQVESMALFYVAVAGIGALQAATLYDPAFAVIARRSGPSHARAGITALTLWGGFASTVFIPLVQVLLDTVGWREALLVLAAINVLVCAGCYGSVIDPAADAPRHRPSGGLPPLSGRAAVAWAARQPVFWALAVAFTAYSAAFSAFTFHLYPLLVEKGFEVSSVVAAMTLIGPAQVAGRVAIWVFAPRAPVRVIGSVTVAVFPLALVALDVLPPSFLLIAIVALLYGAANGITTIVRGLSVPEMLTREAYGAVNGAMSAPSTISRAVAPLGAALIWSMSGSYDGVLLAIIALTVVLVAGFWLAAFLSRRARSEVLR</sequence>
<feature type="transmembrane region" description="Helical" evidence="4">
    <location>
        <begin position="266"/>
        <end position="289"/>
    </location>
</feature>
<dbReference type="InterPro" id="IPR011701">
    <property type="entry name" value="MFS"/>
</dbReference>
<feature type="transmembrane region" description="Helical" evidence="4">
    <location>
        <begin position="179"/>
        <end position="199"/>
    </location>
</feature>
<proteinExistence type="predicted"/>
<feature type="transmembrane region" description="Helical" evidence="4">
    <location>
        <begin position="318"/>
        <end position="339"/>
    </location>
</feature>
<feature type="transmembrane region" description="Helical" evidence="4">
    <location>
        <begin position="88"/>
        <end position="105"/>
    </location>
</feature>
<dbReference type="PANTHER" id="PTHR11360:SF308">
    <property type="entry name" value="BLL3089 PROTEIN"/>
    <property type="match status" value="1"/>
</dbReference>
<keyword evidence="2 4" id="KW-1133">Transmembrane helix</keyword>
<feature type="transmembrane region" description="Helical" evidence="4">
    <location>
        <begin position="360"/>
        <end position="381"/>
    </location>
</feature>
<name>A0A4R1ICE2_ANCAQ</name>
<feature type="transmembrane region" description="Helical" evidence="4">
    <location>
        <begin position="387"/>
        <end position="409"/>
    </location>
</feature>
<organism evidence="5 6">
    <name type="scientific">Ancylobacter aquaticus</name>
    <dbReference type="NCBI Taxonomy" id="100"/>
    <lineage>
        <taxon>Bacteria</taxon>
        <taxon>Pseudomonadati</taxon>
        <taxon>Pseudomonadota</taxon>
        <taxon>Alphaproteobacteria</taxon>
        <taxon>Hyphomicrobiales</taxon>
        <taxon>Xanthobacteraceae</taxon>
        <taxon>Ancylobacter</taxon>
    </lineage>
</organism>
<dbReference type="EMBL" id="SMFY01000001">
    <property type="protein sequence ID" value="TCK30889.1"/>
    <property type="molecule type" value="Genomic_DNA"/>
</dbReference>
<evidence type="ECO:0000256" key="3">
    <source>
        <dbReference type="ARBA" id="ARBA00023136"/>
    </source>
</evidence>
<dbReference type="PANTHER" id="PTHR11360">
    <property type="entry name" value="MONOCARBOXYLATE TRANSPORTER"/>
    <property type="match status" value="1"/>
</dbReference>
<gene>
    <name evidence="5" type="ORF">EV667_0993</name>
</gene>
<comment type="caution">
    <text evidence="5">The sequence shown here is derived from an EMBL/GenBank/DDBJ whole genome shotgun (WGS) entry which is preliminary data.</text>
</comment>
<feature type="transmembrane region" description="Helical" evidence="4">
    <location>
        <begin position="21"/>
        <end position="39"/>
    </location>
</feature>
<keyword evidence="3 4" id="KW-0472">Membrane</keyword>
<dbReference type="GO" id="GO:0022857">
    <property type="term" value="F:transmembrane transporter activity"/>
    <property type="evidence" value="ECO:0007669"/>
    <property type="project" value="InterPro"/>
</dbReference>
<keyword evidence="1 4" id="KW-0812">Transmembrane</keyword>